<name>A0ABU3P0K8_9FIRM</name>
<dbReference type="Pfam" id="PF13649">
    <property type="entry name" value="Methyltransf_25"/>
    <property type="match status" value="1"/>
</dbReference>
<dbReference type="Proteomes" id="UP001254848">
    <property type="component" value="Unassembled WGS sequence"/>
</dbReference>
<evidence type="ECO:0000256" key="2">
    <source>
        <dbReference type="ARBA" id="ARBA00022679"/>
    </source>
</evidence>
<dbReference type="PANTHER" id="PTHR43861">
    <property type="entry name" value="TRANS-ACONITATE 2-METHYLTRANSFERASE-RELATED"/>
    <property type="match status" value="1"/>
</dbReference>
<evidence type="ECO:0000259" key="3">
    <source>
        <dbReference type="Pfam" id="PF13649"/>
    </source>
</evidence>
<dbReference type="EMBL" id="JAUOZS010000001">
    <property type="protein sequence ID" value="MDT8902058.1"/>
    <property type="molecule type" value="Genomic_DNA"/>
</dbReference>
<comment type="caution">
    <text evidence="4">The sequence shown here is derived from an EMBL/GenBank/DDBJ whole genome shotgun (WGS) entry which is preliminary data.</text>
</comment>
<keyword evidence="5" id="KW-1185">Reference proteome</keyword>
<protein>
    <submittedName>
        <fullName evidence="4">Class I SAM-dependent methyltransferase</fullName>
        <ecNumber evidence="4">2.1.1.-</ecNumber>
    </submittedName>
</protein>
<dbReference type="InterPro" id="IPR041698">
    <property type="entry name" value="Methyltransf_25"/>
</dbReference>
<dbReference type="SUPFAM" id="SSF53335">
    <property type="entry name" value="S-adenosyl-L-methionine-dependent methyltransferases"/>
    <property type="match status" value="1"/>
</dbReference>
<feature type="domain" description="Methyltransferase" evidence="3">
    <location>
        <begin position="58"/>
        <end position="152"/>
    </location>
</feature>
<dbReference type="Gene3D" id="3.40.50.150">
    <property type="entry name" value="Vaccinia Virus protein VP39"/>
    <property type="match status" value="1"/>
</dbReference>
<proteinExistence type="predicted"/>
<dbReference type="GO" id="GO:0008168">
    <property type="term" value="F:methyltransferase activity"/>
    <property type="evidence" value="ECO:0007669"/>
    <property type="project" value="UniProtKB-KW"/>
</dbReference>
<keyword evidence="1 4" id="KW-0489">Methyltransferase</keyword>
<reference evidence="4 5" key="1">
    <citation type="submission" date="2023-07" db="EMBL/GenBank/DDBJ databases">
        <title>The novel representative of Negativicutes class, Anaeroselena agilis gen. nov. sp. nov.</title>
        <authorList>
            <person name="Prokofeva M.I."/>
            <person name="Elcheninov A.G."/>
            <person name="Klyukina A."/>
            <person name="Kublanov I.V."/>
            <person name="Frolov E.N."/>
            <person name="Podosokorskaya O.A."/>
        </authorList>
    </citation>
    <scope>NUCLEOTIDE SEQUENCE [LARGE SCALE GENOMIC DNA]</scope>
    <source>
        <strain evidence="4 5">4137-cl</strain>
    </source>
</reference>
<dbReference type="InterPro" id="IPR029063">
    <property type="entry name" value="SAM-dependent_MTases_sf"/>
</dbReference>
<organism evidence="4 5">
    <name type="scientific">Anaeroselena agilis</name>
    <dbReference type="NCBI Taxonomy" id="3063788"/>
    <lineage>
        <taxon>Bacteria</taxon>
        <taxon>Bacillati</taxon>
        <taxon>Bacillota</taxon>
        <taxon>Negativicutes</taxon>
        <taxon>Acetonemataceae</taxon>
        <taxon>Anaeroselena</taxon>
    </lineage>
</organism>
<dbReference type="CDD" id="cd02440">
    <property type="entry name" value="AdoMet_MTases"/>
    <property type="match status" value="1"/>
</dbReference>
<dbReference type="EC" id="2.1.1.-" evidence="4"/>
<evidence type="ECO:0000313" key="4">
    <source>
        <dbReference type="EMBL" id="MDT8902058.1"/>
    </source>
</evidence>
<keyword evidence="2 4" id="KW-0808">Transferase</keyword>
<dbReference type="GO" id="GO:0032259">
    <property type="term" value="P:methylation"/>
    <property type="evidence" value="ECO:0007669"/>
    <property type="project" value="UniProtKB-KW"/>
</dbReference>
<gene>
    <name evidence="4" type="ORF">Q4T40_12455</name>
</gene>
<dbReference type="RefSeq" id="WP_413780548.1">
    <property type="nucleotide sequence ID" value="NZ_JAUOZS010000001.1"/>
</dbReference>
<sequence>MLPDPRWRYDEQRHSGVDFSSAGEVEAYDAYMRKMRDFAGEVAKIGDSLGLGPADTLLDLGCGTGETALGLAARCAAVHAVDVSGEMLTCAAAKARQRGIANIAFAQAGFLTCDYPAASFDAVLSQLALHHLPDFWKHIALTRVHRLLRPGGRLLLQDAVLPSDTGDFDRYFAGVVDAIAAAGGEKVARDTATTLRDEHPTLDWIMQGLLEKAGFALLRADRTPPFIVTYLCEKHAHPGA</sequence>
<evidence type="ECO:0000313" key="5">
    <source>
        <dbReference type="Proteomes" id="UP001254848"/>
    </source>
</evidence>
<evidence type="ECO:0000256" key="1">
    <source>
        <dbReference type="ARBA" id="ARBA00022603"/>
    </source>
</evidence>
<dbReference type="PANTHER" id="PTHR43861:SF1">
    <property type="entry name" value="TRANS-ACONITATE 2-METHYLTRANSFERASE"/>
    <property type="match status" value="1"/>
</dbReference>
<accession>A0ABU3P0K8</accession>